<reference evidence="1" key="1">
    <citation type="submission" date="2024-06" db="EMBL/GenBank/DDBJ databases">
        <title>Complete genome of Salinicola endophyticus HNIBRBA4755.</title>
        <authorList>
            <person name="Shin S.Y."/>
            <person name="Kang H."/>
            <person name="Song J."/>
        </authorList>
    </citation>
    <scope>NUCLEOTIDE SEQUENCE</scope>
    <source>
        <strain evidence="1">HNIBRBA4755</strain>
    </source>
</reference>
<organism evidence="1">
    <name type="scientific">Salinicola endophyticus</name>
    <dbReference type="NCBI Taxonomy" id="1949083"/>
    <lineage>
        <taxon>Bacteria</taxon>
        <taxon>Pseudomonadati</taxon>
        <taxon>Pseudomonadota</taxon>
        <taxon>Gammaproteobacteria</taxon>
        <taxon>Oceanospirillales</taxon>
        <taxon>Halomonadaceae</taxon>
        <taxon>Salinicola</taxon>
    </lineage>
</organism>
<name>A0AB74UIZ2_9GAMM</name>
<sequence>MRKLNALRQHLIDAVPALQHDPGRLLTFVEDGSIEFARGGNLSHGYSYTAQLVLTDYADAIDAIMIPLLDWLAAYQPDLPHEQAVSFEAEILSNSAVDVALRVQLSERVVARRDCATGQILAEHRMPRLDTEECPAERWQLLLRDADAGGDYTLIAEWDGPRDGL</sequence>
<gene>
    <name evidence="1" type="ORF">ABV408_06775</name>
</gene>
<dbReference type="Pfam" id="PF06891">
    <property type="entry name" value="P2_Phage_GpR"/>
    <property type="match status" value="1"/>
</dbReference>
<proteinExistence type="predicted"/>
<dbReference type="RefSeq" id="WP_353981697.1">
    <property type="nucleotide sequence ID" value="NZ_CP159578.1"/>
</dbReference>
<dbReference type="InterPro" id="IPR009678">
    <property type="entry name" value="Phage_tail_completion_R"/>
</dbReference>
<dbReference type="AlphaFoldDB" id="A0AB74UIZ2"/>
<dbReference type="EMBL" id="CP159578">
    <property type="protein sequence ID" value="XCJ80886.1"/>
    <property type="molecule type" value="Genomic_DNA"/>
</dbReference>
<accession>A0AB74UIZ2</accession>
<evidence type="ECO:0000313" key="1">
    <source>
        <dbReference type="EMBL" id="XCJ80886.1"/>
    </source>
</evidence>
<protein>
    <submittedName>
        <fullName evidence="1">Phage tail protein</fullName>
    </submittedName>
</protein>